<protein>
    <recommendedName>
        <fullName evidence="6">SAM-dependent methyltransferase</fullName>
    </recommendedName>
</protein>
<sequence length="356" mass="39265">MTFRDFMERALYDPGEGYYSRSGTAWRERPDYVTAPQVDPAFGAAVARLMQECDVALGCPSRFDLVDFGGGDGALLVDICAALQAEAPNLYARLRGYCVERGAGARRQQQQRLAGHVGHFTWLSDIDELPRDSLRGLVVSNELLDAFAVHRVVCRNDALCEVYVDVDDGMLVEREGPPSTEELAGYIAANEIKLVEGQTAEICLEVATWVDMVSRTLIEGFVLTVDYGAETSALYDPERLRESLVCQHRYQLNTEPLTRVGRQDISAHVDFGNLRRCGTLANFDVIGDISLAVFLVGFGAVEDLPREPLGEPPGAQDLGRYLGLRHLLFTEIGDAHRVILQCKGVNPIPFSLDRLG</sequence>
<dbReference type="GO" id="GO:0035243">
    <property type="term" value="F:protein-arginine omega-N symmetric methyltransferase activity"/>
    <property type="evidence" value="ECO:0007669"/>
    <property type="project" value="TreeGrafter"/>
</dbReference>
<comment type="subcellular location">
    <subcellularLocation>
        <location evidence="1">Mitochondrion</location>
    </subcellularLocation>
</comment>
<reference evidence="5" key="1">
    <citation type="submission" date="2018-05" db="EMBL/GenBank/DDBJ databases">
        <authorList>
            <person name="Lanie J.A."/>
            <person name="Ng W.-L."/>
            <person name="Kazmierczak K.M."/>
            <person name="Andrzejewski T.M."/>
            <person name="Davidsen T.M."/>
            <person name="Wayne K.J."/>
            <person name="Tettelin H."/>
            <person name="Glass J.I."/>
            <person name="Rusch D."/>
            <person name="Podicherti R."/>
            <person name="Tsui H.-C.T."/>
            <person name="Winkler M.E."/>
        </authorList>
    </citation>
    <scope>NUCLEOTIDE SEQUENCE</scope>
</reference>
<dbReference type="Pfam" id="PF02636">
    <property type="entry name" value="Methyltransf_28"/>
    <property type="match status" value="1"/>
</dbReference>
<keyword evidence="3" id="KW-0808">Transferase</keyword>
<keyword evidence="2" id="KW-0489">Methyltransferase</keyword>
<dbReference type="InterPro" id="IPR003788">
    <property type="entry name" value="NDUFAF7"/>
</dbReference>
<gene>
    <name evidence="5" type="ORF">METZ01_LOCUS233737</name>
</gene>
<dbReference type="InterPro" id="IPR029063">
    <property type="entry name" value="SAM-dependent_MTases_sf"/>
</dbReference>
<dbReference type="SUPFAM" id="SSF53335">
    <property type="entry name" value="S-adenosyl-L-methionine-dependent methyltransferases"/>
    <property type="match status" value="1"/>
</dbReference>
<organism evidence="5">
    <name type="scientific">marine metagenome</name>
    <dbReference type="NCBI Taxonomy" id="408172"/>
    <lineage>
        <taxon>unclassified sequences</taxon>
        <taxon>metagenomes</taxon>
        <taxon>ecological metagenomes</taxon>
    </lineage>
</organism>
<evidence type="ECO:0008006" key="6">
    <source>
        <dbReference type="Google" id="ProtNLM"/>
    </source>
</evidence>
<evidence type="ECO:0000256" key="1">
    <source>
        <dbReference type="ARBA" id="ARBA00004173"/>
    </source>
</evidence>
<dbReference type="AlphaFoldDB" id="A0A382H265"/>
<dbReference type="GO" id="GO:0032259">
    <property type="term" value="P:methylation"/>
    <property type="evidence" value="ECO:0007669"/>
    <property type="project" value="UniProtKB-KW"/>
</dbReference>
<keyword evidence="4" id="KW-0496">Mitochondrion</keyword>
<evidence type="ECO:0000313" key="5">
    <source>
        <dbReference type="EMBL" id="SVB80883.1"/>
    </source>
</evidence>
<dbReference type="PANTHER" id="PTHR12049">
    <property type="entry name" value="PROTEIN ARGININE METHYLTRANSFERASE NDUFAF7, MITOCHONDRIAL"/>
    <property type="match status" value="1"/>
</dbReference>
<evidence type="ECO:0000256" key="4">
    <source>
        <dbReference type="ARBA" id="ARBA00023128"/>
    </source>
</evidence>
<dbReference type="InterPro" id="IPR038375">
    <property type="entry name" value="NDUFAF7_sf"/>
</dbReference>
<dbReference type="PANTHER" id="PTHR12049:SF7">
    <property type="entry name" value="PROTEIN ARGININE METHYLTRANSFERASE NDUFAF7, MITOCHONDRIAL"/>
    <property type="match status" value="1"/>
</dbReference>
<name>A0A382H265_9ZZZZ</name>
<dbReference type="Gene3D" id="3.40.50.12710">
    <property type="match status" value="1"/>
</dbReference>
<dbReference type="EMBL" id="UINC01058526">
    <property type="protein sequence ID" value="SVB80883.1"/>
    <property type="molecule type" value="Genomic_DNA"/>
</dbReference>
<accession>A0A382H265</accession>
<dbReference type="GO" id="GO:0005739">
    <property type="term" value="C:mitochondrion"/>
    <property type="evidence" value="ECO:0007669"/>
    <property type="project" value="UniProtKB-SubCell"/>
</dbReference>
<proteinExistence type="predicted"/>
<evidence type="ECO:0000256" key="3">
    <source>
        <dbReference type="ARBA" id="ARBA00022679"/>
    </source>
</evidence>
<evidence type="ECO:0000256" key="2">
    <source>
        <dbReference type="ARBA" id="ARBA00022603"/>
    </source>
</evidence>